<sequence length="141" mass="15724">MTPEQERTLAEIIAVYRRSAPAGWLRIVCRWECELAADGLPDRAMSHVVIVDDGGVLGQVQFPEPDDLAFVAGDFHADLARETAGGKLSVDLLIDPDTHELTLTEEPSPMLHGDWADSRERVHQYLDRHRDELTALAAARR</sequence>
<proteinExistence type="predicted"/>
<dbReference type="Proteomes" id="UP000542813">
    <property type="component" value="Unassembled WGS sequence"/>
</dbReference>
<comment type="caution">
    <text evidence="1">The sequence shown here is derived from an EMBL/GenBank/DDBJ whole genome shotgun (WGS) entry which is preliminary data.</text>
</comment>
<accession>A0A7W9GN12</accession>
<dbReference type="AlphaFoldDB" id="A0A7W9GN12"/>
<gene>
    <name evidence="1" type="ORF">HD601_001136</name>
</gene>
<keyword evidence="2" id="KW-1185">Reference proteome</keyword>
<evidence type="ECO:0000313" key="2">
    <source>
        <dbReference type="Proteomes" id="UP000542813"/>
    </source>
</evidence>
<reference evidence="1 2" key="1">
    <citation type="submission" date="2020-08" db="EMBL/GenBank/DDBJ databases">
        <title>Sequencing the genomes of 1000 actinobacteria strains.</title>
        <authorList>
            <person name="Klenk H.-P."/>
        </authorList>
    </citation>
    <scope>NUCLEOTIDE SEQUENCE [LARGE SCALE GENOMIC DNA]</scope>
    <source>
        <strain evidence="1 2">DSM 102122</strain>
    </source>
</reference>
<dbReference type="RefSeq" id="WP_184820078.1">
    <property type="nucleotide sequence ID" value="NZ_JACHMM010000001.1"/>
</dbReference>
<dbReference type="EMBL" id="JACHMM010000001">
    <property type="protein sequence ID" value="MBB5786561.1"/>
    <property type="molecule type" value="Genomic_DNA"/>
</dbReference>
<evidence type="ECO:0000313" key="1">
    <source>
        <dbReference type="EMBL" id="MBB5786561.1"/>
    </source>
</evidence>
<protein>
    <submittedName>
        <fullName evidence="1">Uncharacterized protein</fullName>
    </submittedName>
</protein>
<name>A0A7W9GN12_9ACTN</name>
<organism evidence="1 2">
    <name type="scientific">Jiangella mangrovi</name>
    <dbReference type="NCBI Taxonomy" id="1524084"/>
    <lineage>
        <taxon>Bacteria</taxon>
        <taxon>Bacillati</taxon>
        <taxon>Actinomycetota</taxon>
        <taxon>Actinomycetes</taxon>
        <taxon>Jiangellales</taxon>
        <taxon>Jiangellaceae</taxon>
        <taxon>Jiangella</taxon>
    </lineage>
</organism>